<dbReference type="STRING" id="171383.AKJ31_14265"/>
<dbReference type="Proteomes" id="UP000037530">
    <property type="component" value="Unassembled WGS sequence"/>
</dbReference>
<dbReference type="PATRIC" id="fig|171383.3.peg.2914"/>
<name>A0A0M0HXR9_9VIBR</name>
<protein>
    <submittedName>
        <fullName evidence="1">Uncharacterized protein</fullName>
    </submittedName>
</protein>
<keyword evidence="2" id="KW-1185">Reference proteome</keyword>
<organism evidence="1 2">
    <name type="scientific">Vibrio hepatarius</name>
    <dbReference type="NCBI Taxonomy" id="171383"/>
    <lineage>
        <taxon>Bacteria</taxon>
        <taxon>Pseudomonadati</taxon>
        <taxon>Pseudomonadota</taxon>
        <taxon>Gammaproteobacteria</taxon>
        <taxon>Vibrionales</taxon>
        <taxon>Vibrionaceae</taxon>
        <taxon>Vibrio</taxon>
        <taxon>Vibrio oreintalis group</taxon>
    </lineage>
</organism>
<dbReference type="RefSeq" id="WP_053409784.1">
    <property type="nucleotide sequence ID" value="NZ_LHPI01000013.1"/>
</dbReference>
<comment type="caution">
    <text evidence="1">The sequence shown here is derived from an EMBL/GenBank/DDBJ whole genome shotgun (WGS) entry which is preliminary data.</text>
</comment>
<evidence type="ECO:0000313" key="1">
    <source>
        <dbReference type="EMBL" id="KOO06869.1"/>
    </source>
</evidence>
<accession>A0A0M0HXR9</accession>
<evidence type="ECO:0000313" key="2">
    <source>
        <dbReference type="Proteomes" id="UP000037530"/>
    </source>
</evidence>
<proteinExistence type="predicted"/>
<reference evidence="2" key="1">
    <citation type="submission" date="2015-08" db="EMBL/GenBank/DDBJ databases">
        <title>Vibrio galatheae sp. nov., a novel member of the Vibrionaceae family isolated from the Solomon Islands.</title>
        <authorList>
            <person name="Giubergia S."/>
            <person name="Machado H."/>
            <person name="Mateiu R.V."/>
            <person name="Gram L."/>
        </authorList>
    </citation>
    <scope>NUCLEOTIDE SEQUENCE [LARGE SCALE GENOMIC DNA]</scope>
    <source>
        <strain evidence="2">DSM 19134</strain>
    </source>
</reference>
<dbReference type="EMBL" id="LHPI01000013">
    <property type="protein sequence ID" value="KOO06869.1"/>
    <property type="molecule type" value="Genomic_DNA"/>
</dbReference>
<sequence length="91" mass="10492">MTPILTDVYSDEYFHLAEKPWLSGQENCPVFLEDKITCQGVCCFNIKTKKWDVELAKGYGMVVIDSCETRDEAIALLWERRQEGNSWDIGI</sequence>
<dbReference type="AlphaFoldDB" id="A0A0M0HXR9"/>
<gene>
    <name evidence="1" type="ORF">AKJ31_14265</name>
</gene>